<name>A0A4P9YJ45_ROZAC</name>
<dbReference type="AlphaFoldDB" id="A0A4P9YJ45"/>
<dbReference type="EMBL" id="ML005478">
    <property type="protein sequence ID" value="RKP18380.1"/>
    <property type="molecule type" value="Genomic_DNA"/>
</dbReference>
<dbReference type="SUPFAM" id="SSF48371">
    <property type="entry name" value="ARM repeat"/>
    <property type="match status" value="1"/>
</dbReference>
<dbReference type="Pfam" id="PF12765">
    <property type="entry name" value="Cohesin_HEAT"/>
    <property type="match status" value="1"/>
</dbReference>
<accession>A0A4P9YJ45</accession>
<protein>
    <recommendedName>
        <fullName evidence="3">Condensin complex subunit 1 C-terminal domain-containing protein</fullName>
    </recommendedName>
</protein>
<dbReference type="Proteomes" id="UP000281549">
    <property type="component" value="Unassembled WGS sequence"/>
</dbReference>
<evidence type="ECO:0000313" key="2">
    <source>
        <dbReference type="Proteomes" id="UP000281549"/>
    </source>
</evidence>
<organism evidence="1 2">
    <name type="scientific">Rozella allomycis (strain CSF55)</name>
    <dbReference type="NCBI Taxonomy" id="988480"/>
    <lineage>
        <taxon>Eukaryota</taxon>
        <taxon>Fungi</taxon>
        <taxon>Fungi incertae sedis</taxon>
        <taxon>Cryptomycota</taxon>
        <taxon>Cryptomycota incertae sedis</taxon>
        <taxon>Rozella</taxon>
    </lineage>
</organism>
<proteinExistence type="predicted"/>
<sequence length="121" mass="13900">MAGLGQKILWAPKCFIQWIIQSAYDPKPSVRESTVELLMKMNLNNDFYSILLDRLYDSSVSVSKRAIQWASVCINQNLHRQELLNKLGHSLSSDDSVKRHGSHSSLRMEWIIILGVFLKQI</sequence>
<evidence type="ECO:0000313" key="1">
    <source>
        <dbReference type="EMBL" id="RKP18380.1"/>
    </source>
</evidence>
<reference evidence="2" key="1">
    <citation type="journal article" date="2018" name="Nat. Microbiol.">
        <title>Leveraging single-cell genomics to expand the fungal tree of life.</title>
        <authorList>
            <person name="Ahrendt S.R."/>
            <person name="Quandt C.A."/>
            <person name="Ciobanu D."/>
            <person name="Clum A."/>
            <person name="Salamov A."/>
            <person name="Andreopoulos B."/>
            <person name="Cheng J.F."/>
            <person name="Woyke T."/>
            <person name="Pelin A."/>
            <person name="Henrissat B."/>
            <person name="Reynolds N.K."/>
            <person name="Benny G.L."/>
            <person name="Smith M.E."/>
            <person name="James T.Y."/>
            <person name="Grigoriev I.V."/>
        </authorList>
    </citation>
    <scope>NUCLEOTIDE SEQUENCE [LARGE SCALE GENOMIC DNA]</scope>
    <source>
        <strain evidence="2">CSF55</strain>
    </source>
</reference>
<dbReference type="InterPro" id="IPR026003">
    <property type="entry name" value="Cohesin_HEAT"/>
</dbReference>
<dbReference type="InterPro" id="IPR016024">
    <property type="entry name" value="ARM-type_fold"/>
</dbReference>
<evidence type="ECO:0008006" key="3">
    <source>
        <dbReference type="Google" id="ProtNLM"/>
    </source>
</evidence>
<gene>
    <name evidence="1" type="ORF">ROZALSC1DRAFT_23294</name>
</gene>